<accession>A0A0R1VAQ7</accession>
<organism evidence="3 4">
    <name type="scientific">Limosilactobacillus gastricus DSM 16045</name>
    <dbReference type="NCBI Taxonomy" id="1423749"/>
    <lineage>
        <taxon>Bacteria</taxon>
        <taxon>Bacillati</taxon>
        <taxon>Bacillota</taxon>
        <taxon>Bacilli</taxon>
        <taxon>Lactobacillales</taxon>
        <taxon>Lactobacillaceae</taxon>
        <taxon>Limosilactobacillus</taxon>
    </lineage>
</organism>
<dbReference type="AlphaFoldDB" id="A0A0R1VAQ7"/>
<dbReference type="SUPFAM" id="SSF53850">
    <property type="entry name" value="Periplasmic binding protein-like II"/>
    <property type="match status" value="1"/>
</dbReference>
<proteinExistence type="predicted"/>
<name>A0A0R1VAQ7_9LACO</name>
<dbReference type="Gene3D" id="3.40.190.10">
    <property type="entry name" value="Periplasmic binding protein-like II"/>
    <property type="match status" value="1"/>
</dbReference>
<keyword evidence="4" id="KW-1185">Reference proteome</keyword>
<evidence type="ECO:0000256" key="1">
    <source>
        <dbReference type="SAM" id="Phobius"/>
    </source>
</evidence>
<dbReference type="GO" id="GO:0043190">
    <property type="term" value="C:ATP-binding cassette (ABC) transporter complex"/>
    <property type="evidence" value="ECO:0007669"/>
    <property type="project" value="InterPro"/>
</dbReference>
<dbReference type="GO" id="GO:0022857">
    <property type="term" value="F:transmembrane transporter activity"/>
    <property type="evidence" value="ECO:0007669"/>
    <property type="project" value="InterPro"/>
</dbReference>
<reference evidence="3 4" key="1">
    <citation type="journal article" date="2015" name="Genome Announc.">
        <title>Expanding the biotechnology potential of lactobacilli through comparative genomics of 213 strains and associated genera.</title>
        <authorList>
            <person name="Sun Z."/>
            <person name="Harris H.M."/>
            <person name="McCann A."/>
            <person name="Guo C."/>
            <person name="Argimon S."/>
            <person name="Zhang W."/>
            <person name="Yang X."/>
            <person name="Jeffery I.B."/>
            <person name="Cooney J.C."/>
            <person name="Kagawa T.F."/>
            <person name="Liu W."/>
            <person name="Song Y."/>
            <person name="Salvetti E."/>
            <person name="Wrobel A."/>
            <person name="Rasinkangas P."/>
            <person name="Parkhill J."/>
            <person name="Rea M.C."/>
            <person name="O'Sullivan O."/>
            <person name="Ritari J."/>
            <person name="Douillard F.P."/>
            <person name="Paul Ross R."/>
            <person name="Yang R."/>
            <person name="Briner A.E."/>
            <person name="Felis G.E."/>
            <person name="de Vos W.M."/>
            <person name="Barrangou R."/>
            <person name="Klaenhammer T.R."/>
            <person name="Caufield P.W."/>
            <person name="Cui Y."/>
            <person name="Zhang H."/>
            <person name="O'Toole P.W."/>
        </authorList>
    </citation>
    <scope>NUCLEOTIDE SEQUENCE [LARGE SCALE GENOMIC DNA]</scope>
    <source>
        <strain evidence="3 4">DSM 16045</strain>
    </source>
</reference>
<evidence type="ECO:0000259" key="2">
    <source>
        <dbReference type="Pfam" id="PF04069"/>
    </source>
</evidence>
<sequence length="302" mass="34004">MKKSTWFKWGYLLIATMIVVGILSLFRNRAHQSIVIGSKNFTESQVVSEIYAIALEKHGYQVTRKQNISNSVVYNALKTGQIDLYPEYTGTIVQAYLKKSTTGKSAKQIAQLAKNGVVKDGLTTLKYAPGNDSQGMAIRTSVAKKYHIYTLSELQKQASKVRLVSQGEFDQRSDALPGMNKLYGKYNFKSVKDYDDSLKYQVVDAGQGDAFPVSTTEGQLTETNKYTVLKDDKGLWPAYNLVPLIREQTLSQNPKIATILNQVDAKLTTKTLMQLNRQVDVDGQNYRTVAKHWYQENFKEGD</sequence>
<protein>
    <submittedName>
        <fullName evidence="3">Substrate-binding protein of glycine betaine ABC superfamily ATP binding cassette transporter</fullName>
    </submittedName>
</protein>
<dbReference type="PATRIC" id="fig|1423749.3.peg.1716"/>
<dbReference type="InterPro" id="IPR007210">
    <property type="entry name" value="ABC_Gly_betaine_transp_sub-bd"/>
</dbReference>
<comment type="caution">
    <text evidence="3">The sequence shown here is derived from an EMBL/GenBank/DDBJ whole genome shotgun (WGS) entry which is preliminary data.</text>
</comment>
<keyword evidence="1" id="KW-0472">Membrane</keyword>
<dbReference type="Pfam" id="PF04069">
    <property type="entry name" value="OpuAC"/>
    <property type="match status" value="1"/>
</dbReference>
<dbReference type="RefSeq" id="WP_056937098.1">
    <property type="nucleotide sequence ID" value="NZ_AZFN01000008.1"/>
</dbReference>
<feature type="domain" description="ABC-type glycine betaine transport system substrate-binding" evidence="2">
    <location>
        <begin position="33"/>
        <end position="296"/>
    </location>
</feature>
<evidence type="ECO:0000313" key="4">
    <source>
        <dbReference type="Proteomes" id="UP000051739"/>
    </source>
</evidence>
<evidence type="ECO:0000313" key="3">
    <source>
        <dbReference type="EMBL" id="KRM02647.1"/>
    </source>
</evidence>
<dbReference type="Gene3D" id="3.40.190.120">
    <property type="entry name" value="Osmoprotection protein (prox), domain 2"/>
    <property type="match status" value="1"/>
</dbReference>
<dbReference type="CDD" id="cd13615">
    <property type="entry name" value="PBP2_ProWY"/>
    <property type="match status" value="1"/>
</dbReference>
<gene>
    <name evidence="3" type="ORF">FC60_GL001657</name>
</gene>
<feature type="transmembrane region" description="Helical" evidence="1">
    <location>
        <begin position="6"/>
        <end position="26"/>
    </location>
</feature>
<keyword evidence="1" id="KW-1133">Transmembrane helix</keyword>
<dbReference type="Proteomes" id="UP000051739">
    <property type="component" value="Unassembled WGS sequence"/>
</dbReference>
<keyword evidence="1" id="KW-0812">Transmembrane</keyword>
<dbReference type="EMBL" id="AZFN01000008">
    <property type="protein sequence ID" value="KRM02647.1"/>
    <property type="molecule type" value="Genomic_DNA"/>
</dbReference>